<keyword evidence="2" id="KW-1185">Reference proteome</keyword>
<proteinExistence type="predicted"/>
<gene>
    <name evidence="1" type="ORF">Kirov_81</name>
</gene>
<reference evidence="1 2" key="1">
    <citation type="submission" date="2020-10" db="EMBL/GenBank/DDBJ databases">
        <authorList>
            <person name="Kazantseva O.A."/>
            <person name="Piligrimova E.G."/>
            <person name="Shadrin A.M."/>
        </authorList>
    </citation>
    <scope>NUCLEOTIDE SEQUENCE [LARGE SCALE GENOMIC DNA]</scope>
</reference>
<dbReference type="EMBL" id="MW084976">
    <property type="protein sequence ID" value="QOV08280.1"/>
    <property type="molecule type" value="Genomic_DNA"/>
</dbReference>
<protein>
    <submittedName>
        <fullName evidence="1">5'-nucleotidase</fullName>
    </submittedName>
</protein>
<accession>A0A7U3NKH4</accession>
<dbReference type="SUPFAM" id="SSF56784">
    <property type="entry name" value="HAD-like"/>
    <property type="match status" value="1"/>
</dbReference>
<dbReference type="InterPro" id="IPR036412">
    <property type="entry name" value="HAD-like_sf"/>
</dbReference>
<organism evidence="1 2">
    <name type="scientific">Bacillus phage Kirov</name>
    <dbReference type="NCBI Taxonomy" id="2783539"/>
    <lineage>
        <taxon>Viruses</taxon>
        <taxon>Duplodnaviria</taxon>
        <taxon>Heunggongvirae</taxon>
        <taxon>Uroviricota</taxon>
        <taxon>Caudoviricetes</taxon>
        <taxon>Andregratiavirinae</taxon>
        <taxon>Kirovvirus</taxon>
        <taxon>Kirovvirus kirov</taxon>
    </lineage>
</organism>
<dbReference type="Proteomes" id="UP000594029">
    <property type="component" value="Segment"/>
</dbReference>
<evidence type="ECO:0000313" key="2">
    <source>
        <dbReference type="Proteomes" id="UP000594029"/>
    </source>
</evidence>
<evidence type="ECO:0000313" key="1">
    <source>
        <dbReference type="EMBL" id="QOV08280.1"/>
    </source>
</evidence>
<sequence length="122" mass="14022">MTLKYKHIAIDWDGTIVNDGAYPKAGFFKPHAVRVIRRIIAEGGEVVIWTCRNGIEQERIILEKLLDVGIHSFKINKPFDHFTNIYGGDNARKIFADVYIDDRAIGAVIDWYEIEKQLFGEI</sequence>
<dbReference type="Gene3D" id="3.40.50.1000">
    <property type="entry name" value="HAD superfamily/HAD-like"/>
    <property type="match status" value="1"/>
</dbReference>
<dbReference type="InterPro" id="IPR023214">
    <property type="entry name" value="HAD_sf"/>
</dbReference>
<name>A0A7U3NKH4_9CAUD</name>